<reference evidence="1 2" key="1">
    <citation type="submission" date="2016-10" db="EMBL/GenBank/DDBJ databases">
        <authorList>
            <person name="de Groot N.N."/>
        </authorList>
    </citation>
    <scope>NUCLEOTIDE SEQUENCE [LARGE SCALE GENOMIC DNA]</scope>
    <source>
        <strain evidence="1 2">DSM 29439</strain>
    </source>
</reference>
<dbReference type="STRING" id="1173584.SAMN05444851_1523"/>
<dbReference type="InterPro" id="IPR040547">
    <property type="entry name" value="CdiI"/>
</dbReference>
<sequence length="114" mass="12719">MPNTEKGHQMASRADKTLEEIDGQVWPMPCCASYLEATCATLRKKPIGDFTVEDLRIMVAQDVGADVLKPFVLKMLRDNPMAEGDYYPGDLLEAAVKRWPDDDFLSDLAARNGK</sequence>
<dbReference type="Pfam" id="PF18616">
    <property type="entry name" value="CdiI_3"/>
    <property type="match status" value="1"/>
</dbReference>
<evidence type="ECO:0000313" key="1">
    <source>
        <dbReference type="EMBL" id="SEW11742.1"/>
    </source>
</evidence>
<protein>
    <submittedName>
        <fullName evidence="1">Uncharacterized protein</fullName>
    </submittedName>
</protein>
<name>A0A1I0PBL4_9RHOB</name>
<accession>A0A1I0PBL4</accession>
<dbReference type="CDD" id="cd20691">
    <property type="entry name" value="CdiI_EC536-like"/>
    <property type="match status" value="1"/>
</dbReference>
<dbReference type="EMBL" id="FOJB01000001">
    <property type="protein sequence ID" value="SEW11742.1"/>
    <property type="molecule type" value="Genomic_DNA"/>
</dbReference>
<dbReference type="Proteomes" id="UP000199650">
    <property type="component" value="Unassembled WGS sequence"/>
</dbReference>
<dbReference type="OrthoDB" id="4829274at2"/>
<evidence type="ECO:0000313" key="2">
    <source>
        <dbReference type="Proteomes" id="UP000199650"/>
    </source>
</evidence>
<dbReference type="AlphaFoldDB" id="A0A1I0PBL4"/>
<keyword evidence="2" id="KW-1185">Reference proteome</keyword>
<dbReference type="RefSeq" id="WP_091429569.1">
    <property type="nucleotide sequence ID" value="NZ_FOJB01000001.1"/>
</dbReference>
<organism evidence="1 2">
    <name type="scientific">Aliiroseovarius sediminilitoris</name>
    <dbReference type="NCBI Taxonomy" id="1173584"/>
    <lineage>
        <taxon>Bacteria</taxon>
        <taxon>Pseudomonadati</taxon>
        <taxon>Pseudomonadota</taxon>
        <taxon>Alphaproteobacteria</taxon>
        <taxon>Rhodobacterales</taxon>
        <taxon>Paracoccaceae</taxon>
        <taxon>Aliiroseovarius</taxon>
    </lineage>
</organism>
<gene>
    <name evidence="1" type="ORF">SAMN05444851_1523</name>
</gene>
<proteinExistence type="predicted"/>